<dbReference type="OrthoDB" id="512358at2"/>
<keyword evidence="3" id="KW-1185">Reference proteome</keyword>
<sequence length="123" mass="14325">MQVFNPNHIVTQLDEMEFHELDAFNEGGSGVFWALASDWSPWEMHPDCEELLHVIEGEITLEVLPFEGDKKTRHSIKTGDFITIPRGLWHRQKIRCKTKEYYLTPGKTLHSHEADPRINQTEP</sequence>
<gene>
    <name evidence="2" type="ORF">C8D91_2673</name>
</gene>
<dbReference type="RefSeq" id="WP_099020045.1">
    <property type="nucleotide sequence ID" value="NZ_NIHB01000005.1"/>
</dbReference>
<name>A0A4R6XHD9_9GAMM</name>
<dbReference type="InterPro" id="IPR013096">
    <property type="entry name" value="Cupin_2"/>
</dbReference>
<comment type="caution">
    <text evidence="2">The sequence shown here is derived from an EMBL/GenBank/DDBJ whole genome shotgun (WGS) entry which is preliminary data.</text>
</comment>
<evidence type="ECO:0000313" key="2">
    <source>
        <dbReference type="EMBL" id="TDR16767.1"/>
    </source>
</evidence>
<dbReference type="SUPFAM" id="SSF51182">
    <property type="entry name" value="RmlC-like cupins"/>
    <property type="match status" value="1"/>
</dbReference>
<dbReference type="EMBL" id="SNZB01000007">
    <property type="protein sequence ID" value="TDR16767.1"/>
    <property type="molecule type" value="Genomic_DNA"/>
</dbReference>
<dbReference type="Pfam" id="PF07883">
    <property type="entry name" value="Cupin_2"/>
    <property type="match status" value="1"/>
</dbReference>
<feature type="domain" description="Cupin type-2" evidence="1">
    <location>
        <begin position="40"/>
        <end position="91"/>
    </location>
</feature>
<dbReference type="InterPro" id="IPR014710">
    <property type="entry name" value="RmlC-like_jellyroll"/>
</dbReference>
<dbReference type="AlphaFoldDB" id="A0A4R6XHD9"/>
<proteinExistence type="predicted"/>
<dbReference type="InterPro" id="IPR011051">
    <property type="entry name" value="RmlC_Cupin_sf"/>
</dbReference>
<dbReference type="Proteomes" id="UP000295724">
    <property type="component" value="Unassembled WGS sequence"/>
</dbReference>
<reference evidence="2 3" key="1">
    <citation type="submission" date="2019-03" db="EMBL/GenBank/DDBJ databases">
        <title>Genomic Encyclopedia of Type Strains, Phase IV (KMG-IV): sequencing the most valuable type-strain genomes for metagenomic binning, comparative biology and taxonomic classification.</title>
        <authorList>
            <person name="Goeker M."/>
        </authorList>
    </citation>
    <scope>NUCLEOTIDE SEQUENCE [LARGE SCALE GENOMIC DNA]</scope>
    <source>
        <strain evidence="2 3">DSM 25488</strain>
    </source>
</reference>
<dbReference type="Gene3D" id="2.60.120.10">
    <property type="entry name" value="Jelly Rolls"/>
    <property type="match status" value="1"/>
</dbReference>
<accession>A0A4R6XHD9</accession>
<protein>
    <recommendedName>
        <fullName evidence="1">Cupin type-2 domain-containing protein</fullName>
    </recommendedName>
</protein>
<evidence type="ECO:0000313" key="3">
    <source>
        <dbReference type="Proteomes" id="UP000295724"/>
    </source>
</evidence>
<evidence type="ECO:0000259" key="1">
    <source>
        <dbReference type="Pfam" id="PF07883"/>
    </source>
</evidence>
<organism evidence="2 3">
    <name type="scientific">Marinicella litoralis</name>
    <dbReference type="NCBI Taxonomy" id="644220"/>
    <lineage>
        <taxon>Bacteria</taxon>
        <taxon>Pseudomonadati</taxon>
        <taxon>Pseudomonadota</taxon>
        <taxon>Gammaproteobacteria</taxon>
        <taxon>Lysobacterales</taxon>
        <taxon>Marinicellaceae</taxon>
        <taxon>Marinicella</taxon>
    </lineage>
</organism>